<reference evidence="2 5" key="3">
    <citation type="submission" date="2023-07" db="EMBL/GenBank/DDBJ databases">
        <title>Genome content predicts the carbon catabolic preferences of heterotrophic bacteria.</title>
        <authorList>
            <person name="Gralka M."/>
        </authorList>
    </citation>
    <scope>NUCLEOTIDE SEQUENCE [LARGE SCALE GENOMIC DNA]</scope>
    <source>
        <strain evidence="2 5">4G03</strain>
    </source>
</reference>
<dbReference type="EMBL" id="PDUU01000016">
    <property type="protein sequence ID" value="PHN96473.1"/>
    <property type="molecule type" value="Genomic_DNA"/>
</dbReference>
<feature type="transmembrane region" description="Helical" evidence="1">
    <location>
        <begin position="247"/>
        <end position="269"/>
    </location>
</feature>
<protein>
    <submittedName>
        <fullName evidence="3">Uncharacterized protein</fullName>
    </submittedName>
</protein>
<feature type="transmembrane region" description="Helical" evidence="1">
    <location>
        <begin position="96"/>
        <end position="118"/>
    </location>
</feature>
<reference evidence="3 4" key="1">
    <citation type="journal article" date="2016" name="Nat. Commun.">
        <title>Microbial interactions lead to rapid micro-scale successions on model marine particles.</title>
        <authorList>
            <person name="Datta M.S."/>
            <person name="Sliwerska E."/>
            <person name="Gore J."/>
            <person name="Polz M.F."/>
            <person name="Cordero O.X."/>
        </authorList>
    </citation>
    <scope>NUCLEOTIDE SEQUENCE [LARGE SCALE GENOMIC DNA]</scope>
    <source>
        <strain evidence="3 4">4G03</strain>
    </source>
</reference>
<feature type="transmembrane region" description="Helical" evidence="1">
    <location>
        <begin position="21"/>
        <end position="42"/>
    </location>
</feature>
<comment type="caution">
    <text evidence="3">The sequence shown here is derived from an EMBL/GenBank/DDBJ whole genome shotgun (WGS) entry which is preliminary data.</text>
</comment>
<keyword evidence="1" id="KW-0472">Membrane</keyword>
<name>A0A2G1BQX7_9FLAO</name>
<evidence type="ECO:0000313" key="5">
    <source>
        <dbReference type="Proteomes" id="UP001242342"/>
    </source>
</evidence>
<evidence type="ECO:0000256" key="1">
    <source>
        <dbReference type="SAM" id="Phobius"/>
    </source>
</evidence>
<feature type="transmembrane region" description="Helical" evidence="1">
    <location>
        <begin position="62"/>
        <end position="84"/>
    </location>
</feature>
<dbReference type="Proteomes" id="UP001242342">
    <property type="component" value="Unassembled WGS sequence"/>
</dbReference>
<dbReference type="RefSeq" id="WP_099216372.1">
    <property type="nucleotide sequence ID" value="NZ_JAUYVU010000003.1"/>
</dbReference>
<evidence type="ECO:0000313" key="4">
    <source>
        <dbReference type="Proteomes" id="UP000222163"/>
    </source>
</evidence>
<feature type="transmembrane region" description="Helical" evidence="1">
    <location>
        <begin position="182"/>
        <end position="206"/>
    </location>
</feature>
<feature type="transmembrane region" description="Helical" evidence="1">
    <location>
        <begin position="218"/>
        <end position="235"/>
    </location>
</feature>
<evidence type="ECO:0000313" key="3">
    <source>
        <dbReference type="EMBL" id="PHN96473.1"/>
    </source>
</evidence>
<accession>A0A2G1BQX7</accession>
<feature type="transmembrane region" description="Helical" evidence="1">
    <location>
        <begin position="281"/>
        <end position="301"/>
    </location>
</feature>
<organism evidence="3 4">
    <name type="scientific">Tenacibaculum discolor</name>
    <dbReference type="NCBI Taxonomy" id="361581"/>
    <lineage>
        <taxon>Bacteria</taxon>
        <taxon>Pseudomonadati</taxon>
        <taxon>Bacteroidota</taxon>
        <taxon>Flavobacteriia</taxon>
        <taxon>Flavobacteriales</taxon>
        <taxon>Flavobacteriaceae</taxon>
        <taxon>Tenacibaculum</taxon>
    </lineage>
</organism>
<keyword evidence="1" id="KW-0812">Transmembrane</keyword>
<keyword evidence="5" id="KW-1185">Reference proteome</keyword>
<reference evidence="3" key="2">
    <citation type="submission" date="2017-10" db="EMBL/GenBank/DDBJ databases">
        <authorList>
            <person name="Enke T.N."/>
            <person name="Cordero O.X."/>
        </authorList>
    </citation>
    <scope>NUCLEOTIDE SEQUENCE</scope>
    <source>
        <strain evidence="3">4G03</strain>
    </source>
</reference>
<proteinExistence type="predicted"/>
<feature type="transmembrane region" description="Helical" evidence="1">
    <location>
        <begin position="138"/>
        <end position="161"/>
    </location>
</feature>
<dbReference type="Proteomes" id="UP000222163">
    <property type="component" value="Unassembled WGS sequence"/>
</dbReference>
<dbReference type="EMBL" id="JAUYVU010000003">
    <property type="protein sequence ID" value="MDP2540913.1"/>
    <property type="molecule type" value="Genomic_DNA"/>
</dbReference>
<sequence>MNYKIIKLLFDPRETINKEEFLFGIIVLFFLAFIFILDFTIITSITSIISSKGALLLATHKVIRPFTIPNLPVGFILFYSVLTLTIKRVKDLNSKLWVGALVGTLIFLFFDIVFLKTTTSLGVFSDLMEIEIDNQIKAFHVFNILFYIVLGISSILFLSVLKGSKPYINDVYKKGSLTINQFIKQLGIWYIAILFGLIIITLLLGINKNMTTLSYGSFLPLLIVICILFIWYLKLVYMRLKNTTFSFFNYFLCLIAYVISLTSLIIIISKVDNLNYINMSLTFFSVISIAFSFINLSLFLLDKDSEPLVFGIEKQD</sequence>
<dbReference type="AlphaFoldDB" id="A0A2G1BQX7"/>
<keyword evidence="1" id="KW-1133">Transmembrane helix</keyword>
<evidence type="ECO:0000313" key="2">
    <source>
        <dbReference type="EMBL" id="MDP2540913.1"/>
    </source>
</evidence>
<gene>
    <name evidence="3" type="ORF">CSC81_14040</name>
    <name evidence="2" type="ORF">Q8W23_05420</name>
</gene>